<keyword evidence="3" id="KW-1185">Reference proteome</keyword>
<feature type="compositionally biased region" description="Polar residues" evidence="1">
    <location>
        <begin position="156"/>
        <end position="194"/>
    </location>
</feature>
<dbReference type="AlphaFoldDB" id="A0A9P6WIF0"/>
<evidence type="ECO:0000313" key="2">
    <source>
        <dbReference type="EMBL" id="KAG0686692.1"/>
    </source>
</evidence>
<sequence length="243" mass="27755">MNFIESFVEGVAQDFALDKATEKVNSYAEKHVKTKDPYKGPDGKKLKLRANATDIEQKNWKWIQKKAWIDDKCFMGCYPIDCGIGSGPILVAFPCIGPLLINAAIIYSEIDKMLLVRQNHGNNTNFDNYDDDYYNNHHGNVDNSMELHEVTTGNTFFNPFKSNKENTTSNPQNASSKYALPNQQYTKSNPNQKLNRPLDKNIKNNNNNNNSNIPSIPPRDYKTPPKPNKVYQSRENNEYRSVV</sequence>
<proteinExistence type="predicted"/>
<protein>
    <submittedName>
        <fullName evidence="2">Uncharacterized protein</fullName>
    </submittedName>
</protein>
<dbReference type="Proteomes" id="UP000697127">
    <property type="component" value="Unassembled WGS sequence"/>
</dbReference>
<dbReference type="EMBL" id="PUHW01000405">
    <property type="protein sequence ID" value="KAG0686692.1"/>
    <property type="molecule type" value="Genomic_DNA"/>
</dbReference>
<name>A0A9P6WIF0_9ASCO</name>
<gene>
    <name evidence="2" type="ORF">C6P40_003568</name>
</gene>
<feature type="compositionally biased region" description="Low complexity" evidence="1">
    <location>
        <begin position="203"/>
        <end position="214"/>
    </location>
</feature>
<comment type="caution">
    <text evidence="2">The sequence shown here is derived from an EMBL/GenBank/DDBJ whole genome shotgun (WGS) entry which is preliminary data.</text>
</comment>
<organism evidence="2 3">
    <name type="scientific">Pichia californica</name>
    <dbReference type="NCBI Taxonomy" id="460514"/>
    <lineage>
        <taxon>Eukaryota</taxon>
        <taxon>Fungi</taxon>
        <taxon>Dikarya</taxon>
        <taxon>Ascomycota</taxon>
        <taxon>Saccharomycotina</taxon>
        <taxon>Pichiomycetes</taxon>
        <taxon>Pichiales</taxon>
        <taxon>Pichiaceae</taxon>
        <taxon>Pichia</taxon>
    </lineage>
</organism>
<reference evidence="2" key="1">
    <citation type="submission" date="2020-11" db="EMBL/GenBank/DDBJ databases">
        <title>Kefir isolates.</title>
        <authorList>
            <person name="Marcisauskas S."/>
            <person name="Kim Y."/>
            <person name="Blasche S."/>
        </authorList>
    </citation>
    <scope>NUCLEOTIDE SEQUENCE</scope>
    <source>
        <strain evidence="2">Olga-1</strain>
    </source>
</reference>
<accession>A0A9P6WIF0</accession>
<evidence type="ECO:0000256" key="1">
    <source>
        <dbReference type="SAM" id="MobiDB-lite"/>
    </source>
</evidence>
<feature type="region of interest" description="Disordered" evidence="1">
    <location>
        <begin position="156"/>
        <end position="243"/>
    </location>
</feature>
<evidence type="ECO:0000313" key="3">
    <source>
        <dbReference type="Proteomes" id="UP000697127"/>
    </source>
</evidence>